<proteinExistence type="predicted"/>
<organism evidence="4 5">
    <name type="scientific">Mucilaginibacter conchicola</name>
    <dbReference type="NCBI Taxonomy" id="2303333"/>
    <lineage>
        <taxon>Bacteria</taxon>
        <taxon>Pseudomonadati</taxon>
        <taxon>Bacteroidota</taxon>
        <taxon>Sphingobacteriia</taxon>
        <taxon>Sphingobacteriales</taxon>
        <taxon>Sphingobacteriaceae</taxon>
        <taxon>Mucilaginibacter</taxon>
    </lineage>
</organism>
<dbReference type="EMBL" id="QWDC01000004">
    <property type="protein sequence ID" value="RFZ90230.1"/>
    <property type="molecule type" value="Genomic_DNA"/>
</dbReference>
<name>A0A372NNM3_9SPHI</name>
<dbReference type="Pfam" id="PF17162">
    <property type="entry name" value="DUF5118"/>
    <property type="match status" value="1"/>
</dbReference>
<dbReference type="CDD" id="cd04276">
    <property type="entry name" value="ZnMc_MMP_like_2"/>
    <property type="match status" value="1"/>
</dbReference>
<evidence type="ECO:0000259" key="2">
    <source>
        <dbReference type="Pfam" id="PF17148"/>
    </source>
</evidence>
<dbReference type="GO" id="GO:0008237">
    <property type="term" value="F:metallopeptidase activity"/>
    <property type="evidence" value="ECO:0007669"/>
    <property type="project" value="InterPro"/>
</dbReference>
<dbReference type="InterPro" id="IPR032534">
    <property type="entry name" value="EcxA_zinc-bd"/>
</dbReference>
<dbReference type="AlphaFoldDB" id="A0A372NNM3"/>
<keyword evidence="5" id="KW-1185">Reference proteome</keyword>
<dbReference type="InterPro" id="IPR033413">
    <property type="entry name" value="DUF5117"/>
</dbReference>
<dbReference type="InterPro" id="IPR034032">
    <property type="entry name" value="Zn_MMP-like_bac"/>
</dbReference>
<feature type="domain" description="EcxA zinc-binding" evidence="1">
    <location>
        <begin position="436"/>
        <end position="745"/>
    </location>
</feature>
<evidence type="ECO:0000313" key="5">
    <source>
        <dbReference type="Proteomes" id="UP000264217"/>
    </source>
</evidence>
<sequence length="829" mass="94937">MKNTIKHYHYLILVAISFLLGQGLLYAQTKPIATSWEQVEELVKKDTSAKNTVRSKIKKYGEVITKDFKTQRGLFTIHRSAEKAQTLFEFSDTVLHKDIMVINRLSKAPGDAGMYPGEELDEQTIQLELGRDSTIKVRFVKIFSRADSSSSISKAVANISLNAIAASLPIIAYSTDKKSYVVDMTTFLKEKNFLNSIDGTTELANRLSIPSMKDVNVEFIHAYPINVEISSTKNYDSKQLGATGQPVTIETHCSFIQLPETPMRRRFFDPRVGYFADDYLQFSDKQQRAEVRKNIFRWKLEPKKADEERWKKGELVEPEKPIIIYIDPATPKQWRPFLVQGINDWQKGFEQAGFKNAILGKEWPENDTTMHMDDARYSFINYFPSAVENAYGPQIHDPRSGEIIQTHIGWYHNVMTILHDWFMIQASAVAPNARKAKFDDALMGQLIRFVSSHEVGHTLGLRHNFGSSSRTPVDSLRNIRYLAAHGHTSSIMDYARFNYVAQPEDHIPEEYLFPKIGEYDKWAIEWGYKYIAGVDAEADKNILSKMIVSRTGQNPRLWFGDGETRHYDPRCQTEDLGDDAVKASTYGIKNLKRILPNLPTWTAEEGDLGKNLFSLYKELKDQYARYMNHVLKNIGGVEYTIKTSDETGPSILPVSRRKQISALKFFGEQLFETPVWLLNRSVLSRTTIPDRANFVEDIQVRVLNSLMDIARINKLLANTKQFGSKTCTASEYIDLIHEMIWKELKGSGSLYISSYRRNLQKSYFQNLLLVLSSKEEADAETDGGSMLRADLLHLQAELKAVSKRRSDPMTRYHISDLQNRIKNLLDHHE</sequence>
<dbReference type="Proteomes" id="UP000264217">
    <property type="component" value="Unassembled WGS sequence"/>
</dbReference>
<dbReference type="InterPro" id="IPR033428">
    <property type="entry name" value="DUF5118"/>
</dbReference>
<feature type="domain" description="DUF5117" evidence="2">
    <location>
        <begin position="117"/>
        <end position="303"/>
    </location>
</feature>
<dbReference type="Gene3D" id="3.40.390.10">
    <property type="entry name" value="Collagenase (Catalytic Domain)"/>
    <property type="match status" value="1"/>
</dbReference>
<feature type="domain" description="DUF5118" evidence="3">
    <location>
        <begin position="57"/>
        <end position="107"/>
    </location>
</feature>
<dbReference type="RefSeq" id="WP_117393644.1">
    <property type="nucleotide sequence ID" value="NZ_QWDC01000004.1"/>
</dbReference>
<dbReference type="SUPFAM" id="SSF55486">
    <property type="entry name" value="Metalloproteases ('zincins'), catalytic domain"/>
    <property type="match status" value="1"/>
</dbReference>
<accession>A0A372NNM3</accession>
<dbReference type="PANTHER" id="PTHR38478:SF1">
    <property type="entry name" value="ZINC DEPENDENT METALLOPROTEASE DOMAIN LIPOPROTEIN"/>
    <property type="match status" value="1"/>
</dbReference>
<evidence type="ECO:0000259" key="3">
    <source>
        <dbReference type="Pfam" id="PF17162"/>
    </source>
</evidence>
<gene>
    <name evidence="4" type="ORF">D0C36_20750</name>
</gene>
<dbReference type="Pfam" id="PF17148">
    <property type="entry name" value="DUF5117"/>
    <property type="match status" value="1"/>
</dbReference>
<dbReference type="InterPro" id="IPR024079">
    <property type="entry name" value="MetalloPept_cat_dom_sf"/>
</dbReference>
<evidence type="ECO:0000313" key="4">
    <source>
        <dbReference type="EMBL" id="RFZ90230.1"/>
    </source>
</evidence>
<protein>
    <submittedName>
        <fullName evidence="4">DUF5117 domain-containing protein</fullName>
    </submittedName>
</protein>
<dbReference type="Pfam" id="PF16313">
    <property type="entry name" value="DUF4953"/>
    <property type="match status" value="1"/>
</dbReference>
<reference evidence="4 5" key="1">
    <citation type="submission" date="2018-08" db="EMBL/GenBank/DDBJ databases">
        <title>Mucilaginibacter sp. MYSH2.</title>
        <authorList>
            <person name="Seo T."/>
        </authorList>
    </citation>
    <scope>NUCLEOTIDE SEQUENCE [LARGE SCALE GENOMIC DNA]</scope>
    <source>
        <strain evidence="4 5">MYSH2</strain>
    </source>
</reference>
<dbReference type="PANTHER" id="PTHR38478">
    <property type="entry name" value="PEPTIDASE M1A AND M12B"/>
    <property type="match status" value="1"/>
</dbReference>
<comment type="caution">
    <text evidence="4">The sequence shown here is derived from an EMBL/GenBank/DDBJ whole genome shotgun (WGS) entry which is preliminary data.</text>
</comment>
<evidence type="ECO:0000259" key="1">
    <source>
        <dbReference type="Pfam" id="PF16313"/>
    </source>
</evidence>
<dbReference type="OrthoDB" id="9776599at2"/>